<keyword evidence="3" id="KW-0498">Mitosis</keyword>
<gene>
    <name evidence="11" type="ORF">Agub_g14782</name>
</gene>
<keyword evidence="2" id="KW-0132">Cell division</keyword>
<evidence type="ECO:0000256" key="1">
    <source>
        <dbReference type="ARBA" id="ARBA00004123"/>
    </source>
</evidence>
<sequence>MASFTIPRNLLDIEREREDELCASQVPSKDRIDPSGVETAYEESITALGSGPLSILDQDAFDATYVAVRGLENLEPSNAITLALKLCQNLNAVVAGPLRELVAEGREKSDPVVISYRSAIHVYAFLLYCLHEHEHERAQKSDAEAKAAAPKKRGGKSKAASNAESDAAAWLDTVDRITKALSRTLQADLDGALYRSPADKFRLVEVCVLTVMRCLEDAVVKQTSTYTACLEVLALAATKHANCGGSLDVAAAALFGLVTEHEHGPSVAVDAANHTMRAHNSPSLAKALLSKFCEQDPEGYDEIAKRDTKPVKQVAEMLKLLATALPHVVHTQICQLEPFFGCQSATSIRSHLVEVMGQLMNYYMTDEMDETGGRLKQMSRLNAVNTLLQRANDMHALVRKNALSTIENLVLNKHWPLEYVVRAAQVAVARLDDSALAAGAALSLLCILVEKSAPNKLNDDFLQRNANLYEEQLKGMQPDVVDGDGEDVGPQWEAGTLGGNQDEQVADAPPVEPSQANIIQPTQVEQGTGAANDNSNGLTYSQLRLLVATLKSMLELSRTLAAALPEVEALLAAESADVVQKAIKLLTLCSAKDLQGAKESWRRVWHMVFSSSEKVQQTVLDAFFNFLGPGENVPPSHLSSMVGRLANMVDDIALCDQQALEELMRLRVTPGLCDDAHRFGPAAVRILLGNLHAAVSSSALLEQEGGAKAIEARGLAGRLSTLCGMVARHAPELVVHDTEKLVLDLKRSHIVLKDALLVRNLALILGDLSTSLHAAQRDRSGSGIYQPASHIPSALANLLSVLVSSHLPERGGAWPPAAQACIAALYRLHPEPHKLLQPLLQHLASELGTGSCSAAQITRTLFIVGCVATQQLALVDTLTKTVRRERNAREKANLEAGRADAAADDVGSQLGTGQAREHMLDALQEELEAKLMASDSLVGTWGKLVSGLCHDPTLLGAHADLASAAMTTLAKLMALDASYCEANCPVFFTRLTCGSRVQLAPGVRCSMLVALGDLSRRHPNIMEPWTERMFVCLNDENEEVSTTCLRILAHLILSDMTKPKGHMAQVARCLVARSEAVRELAVRLFNSLSSKQAKGGANKVYQYLPEIISAVTRGEPMAEQDFKAMMQRLLSYIKVDKLADSLKGRLCERFENVVCEFASGAGDAASEASGGSAAAAVAPPAPTAAPSAASYETVVREWRSLADCLALLPYSEKGLRNSMERLRCYKHALGDEHVYKVFKGMAEHGRKGNRTAELKQDIAEYEARLDEAHQSLREEQLQQAAAAAKAAAEAAAQVVAVKAEAEDMKPAACAEAQEEEEQSMGEIQRQEQQDEQQPGSAGDEDMMDADMEGGSKASEAENGNKQPEGDFLTADPDQEEEGDAEEVAEGGDGEGAEEEAYEDAAAEEGAEGEYKDAAAAEDEEGGAEEEYEDAAAEDGGTEEEFEDAAAAEEGAHEDYEDAASTQEGSADGDDAGGDDNDEEYEDGREVSEDGDGDDASPMDMDMDWEEEEEED</sequence>
<dbReference type="GO" id="GO:0010032">
    <property type="term" value="P:meiotic chromosome condensation"/>
    <property type="evidence" value="ECO:0007669"/>
    <property type="project" value="TreeGrafter"/>
</dbReference>
<dbReference type="InterPro" id="IPR016024">
    <property type="entry name" value="ARM-type_fold"/>
</dbReference>
<reference evidence="11 12" key="1">
    <citation type="journal article" date="2021" name="Sci. Rep.">
        <title>Genome sequencing of the multicellular alga Astrephomene provides insights into convergent evolution of germ-soma differentiation.</title>
        <authorList>
            <person name="Yamashita S."/>
            <person name="Yamamoto K."/>
            <person name="Matsuzaki R."/>
            <person name="Suzuki S."/>
            <person name="Yamaguchi H."/>
            <person name="Hirooka S."/>
            <person name="Minakuchi Y."/>
            <person name="Miyagishima S."/>
            <person name="Kawachi M."/>
            <person name="Toyoda A."/>
            <person name="Nozaki H."/>
        </authorList>
    </citation>
    <scope>NUCLEOTIDE SEQUENCE [LARGE SCALE GENOMIC DNA]</scope>
    <source>
        <strain evidence="11 12">NIES-4017</strain>
    </source>
</reference>
<evidence type="ECO:0000313" key="11">
    <source>
        <dbReference type="EMBL" id="GFR52248.1"/>
    </source>
</evidence>
<keyword evidence="7" id="KW-0175">Coiled coil</keyword>
<keyword evidence="12" id="KW-1185">Reference proteome</keyword>
<evidence type="ECO:0000256" key="6">
    <source>
        <dbReference type="ARBA" id="ARBA00023306"/>
    </source>
</evidence>
<feature type="region of interest" description="Disordered" evidence="8">
    <location>
        <begin position="139"/>
        <end position="160"/>
    </location>
</feature>
<name>A0AAD3HT75_9CHLO</name>
<proteinExistence type="predicted"/>
<feature type="compositionally biased region" description="Acidic residues" evidence="8">
    <location>
        <begin position="1372"/>
        <end position="1407"/>
    </location>
</feature>
<dbReference type="GO" id="GO:0007076">
    <property type="term" value="P:mitotic chromosome condensation"/>
    <property type="evidence" value="ECO:0007669"/>
    <property type="project" value="InterPro"/>
</dbReference>
<feature type="compositionally biased region" description="Acidic residues" evidence="8">
    <location>
        <begin position="1338"/>
        <end position="1347"/>
    </location>
</feature>
<dbReference type="PANTHER" id="PTHR14222">
    <property type="entry name" value="CONDENSIN"/>
    <property type="match status" value="1"/>
</dbReference>
<keyword evidence="4" id="KW-0226">DNA condensation</keyword>
<organism evidence="11 12">
    <name type="scientific">Astrephomene gubernaculifera</name>
    <dbReference type="NCBI Taxonomy" id="47775"/>
    <lineage>
        <taxon>Eukaryota</taxon>
        <taxon>Viridiplantae</taxon>
        <taxon>Chlorophyta</taxon>
        <taxon>core chlorophytes</taxon>
        <taxon>Chlorophyceae</taxon>
        <taxon>CS clade</taxon>
        <taxon>Chlamydomonadales</taxon>
        <taxon>Astrephomenaceae</taxon>
        <taxon>Astrephomene</taxon>
    </lineage>
</organism>
<evidence type="ECO:0000256" key="5">
    <source>
        <dbReference type="ARBA" id="ARBA00023242"/>
    </source>
</evidence>
<dbReference type="GO" id="GO:0000796">
    <property type="term" value="C:condensin complex"/>
    <property type="evidence" value="ECO:0007669"/>
    <property type="project" value="TreeGrafter"/>
</dbReference>
<dbReference type="EMBL" id="BMAR01000060">
    <property type="protein sequence ID" value="GFR52248.1"/>
    <property type="molecule type" value="Genomic_DNA"/>
</dbReference>
<evidence type="ECO:0000256" key="2">
    <source>
        <dbReference type="ARBA" id="ARBA00022618"/>
    </source>
</evidence>
<comment type="caution">
    <text evidence="11">The sequence shown here is derived from an EMBL/GenBank/DDBJ whole genome shotgun (WGS) entry which is preliminary data.</text>
</comment>
<feature type="coiled-coil region" evidence="7">
    <location>
        <begin position="1251"/>
        <end position="1278"/>
    </location>
</feature>
<dbReference type="GO" id="GO:0042393">
    <property type="term" value="F:histone binding"/>
    <property type="evidence" value="ECO:0007669"/>
    <property type="project" value="TreeGrafter"/>
</dbReference>
<dbReference type="Pfam" id="PF12922">
    <property type="entry name" value="Cnd1_N"/>
    <property type="match status" value="1"/>
</dbReference>
<dbReference type="GO" id="GO:0000779">
    <property type="term" value="C:condensed chromosome, centromeric region"/>
    <property type="evidence" value="ECO:0007669"/>
    <property type="project" value="TreeGrafter"/>
</dbReference>
<keyword evidence="6" id="KW-0131">Cell cycle</keyword>
<evidence type="ECO:0008006" key="13">
    <source>
        <dbReference type="Google" id="ProtNLM"/>
    </source>
</evidence>
<feature type="region of interest" description="Disordered" evidence="8">
    <location>
        <begin position="483"/>
        <end position="509"/>
    </location>
</feature>
<evidence type="ECO:0000256" key="3">
    <source>
        <dbReference type="ARBA" id="ARBA00022776"/>
    </source>
</evidence>
<feature type="domain" description="Condensin complex subunit 1 N-terminal" evidence="10">
    <location>
        <begin position="87"/>
        <end position="241"/>
    </location>
</feature>
<dbReference type="InterPro" id="IPR026971">
    <property type="entry name" value="CND1/NCAPD3"/>
</dbReference>
<evidence type="ECO:0000259" key="9">
    <source>
        <dbReference type="Pfam" id="PF12717"/>
    </source>
</evidence>
<dbReference type="InterPro" id="IPR024324">
    <property type="entry name" value="Condensin_cplx_su1_N"/>
</dbReference>
<feature type="domain" description="Condensin complex subunit 1 C-terminal" evidence="9">
    <location>
        <begin position="1003"/>
        <end position="1152"/>
    </location>
</feature>
<dbReference type="Gene3D" id="1.25.10.10">
    <property type="entry name" value="Leucine-rich Repeat Variant"/>
    <property type="match status" value="1"/>
</dbReference>
<accession>A0AAD3HT75</accession>
<feature type="compositionally biased region" description="Acidic residues" evidence="8">
    <location>
        <begin position="1466"/>
        <end position="1511"/>
    </location>
</feature>
<comment type="subcellular location">
    <subcellularLocation>
        <location evidence="1">Nucleus</location>
    </subcellularLocation>
</comment>
<dbReference type="GO" id="GO:0051301">
    <property type="term" value="P:cell division"/>
    <property type="evidence" value="ECO:0007669"/>
    <property type="project" value="UniProtKB-KW"/>
</dbReference>
<dbReference type="GO" id="GO:0005634">
    <property type="term" value="C:nucleus"/>
    <property type="evidence" value="ECO:0007669"/>
    <property type="project" value="UniProtKB-SubCell"/>
</dbReference>
<feature type="non-terminal residue" evidence="11">
    <location>
        <position position="1"/>
    </location>
</feature>
<dbReference type="PANTHER" id="PTHR14222:SF2">
    <property type="entry name" value="CONDENSIN COMPLEX SUBUNIT 1"/>
    <property type="match status" value="1"/>
</dbReference>
<evidence type="ECO:0000313" key="12">
    <source>
        <dbReference type="Proteomes" id="UP001054857"/>
    </source>
</evidence>
<dbReference type="SUPFAM" id="SSF48371">
    <property type="entry name" value="ARM repeat"/>
    <property type="match status" value="2"/>
</dbReference>
<dbReference type="Proteomes" id="UP001054857">
    <property type="component" value="Unassembled WGS sequence"/>
</dbReference>
<feature type="compositionally biased region" description="Acidic residues" evidence="8">
    <location>
        <begin position="1415"/>
        <end position="1446"/>
    </location>
</feature>
<dbReference type="InterPro" id="IPR032682">
    <property type="entry name" value="Cnd1_C"/>
</dbReference>
<dbReference type="Pfam" id="PF12717">
    <property type="entry name" value="Cnd1"/>
    <property type="match status" value="1"/>
</dbReference>
<feature type="region of interest" description="Disordered" evidence="8">
    <location>
        <begin position="1306"/>
        <end position="1511"/>
    </location>
</feature>
<keyword evidence="5" id="KW-0539">Nucleus</keyword>
<protein>
    <recommendedName>
        <fullName evidence="13">Condensin complex subunit 1</fullName>
    </recommendedName>
</protein>
<dbReference type="InterPro" id="IPR011989">
    <property type="entry name" value="ARM-like"/>
</dbReference>
<evidence type="ECO:0000259" key="10">
    <source>
        <dbReference type="Pfam" id="PF12922"/>
    </source>
</evidence>
<evidence type="ECO:0000256" key="8">
    <source>
        <dbReference type="SAM" id="MobiDB-lite"/>
    </source>
</evidence>
<evidence type="ECO:0000256" key="7">
    <source>
        <dbReference type="SAM" id="Coils"/>
    </source>
</evidence>
<evidence type="ECO:0000256" key="4">
    <source>
        <dbReference type="ARBA" id="ARBA00023067"/>
    </source>
</evidence>